<comment type="caution">
    <text evidence="1">The sequence shown here is derived from an EMBL/GenBank/DDBJ whole genome shotgun (WGS) entry which is preliminary data.</text>
</comment>
<organism evidence="1 2">
    <name type="scientific">Hibiscus sabdariffa</name>
    <name type="common">roselle</name>
    <dbReference type="NCBI Taxonomy" id="183260"/>
    <lineage>
        <taxon>Eukaryota</taxon>
        <taxon>Viridiplantae</taxon>
        <taxon>Streptophyta</taxon>
        <taxon>Embryophyta</taxon>
        <taxon>Tracheophyta</taxon>
        <taxon>Spermatophyta</taxon>
        <taxon>Magnoliopsida</taxon>
        <taxon>eudicotyledons</taxon>
        <taxon>Gunneridae</taxon>
        <taxon>Pentapetalae</taxon>
        <taxon>rosids</taxon>
        <taxon>malvids</taxon>
        <taxon>Malvales</taxon>
        <taxon>Malvaceae</taxon>
        <taxon>Malvoideae</taxon>
        <taxon>Hibiscus</taxon>
    </lineage>
</organism>
<proteinExistence type="predicted"/>
<reference evidence="1 2" key="1">
    <citation type="journal article" date="2024" name="G3 (Bethesda)">
        <title>Genome assembly of Hibiscus sabdariffa L. provides insights into metabolisms of medicinal natural products.</title>
        <authorList>
            <person name="Kim T."/>
        </authorList>
    </citation>
    <scope>NUCLEOTIDE SEQUENCE [LARGE SCALE GENOMIC DNA]</scope>
    <source>
        <strain evidence="1">TK-2024</strain>
        <tissue evidence="1">Old leaves</tissue>
    </source>
</reference>
<gene>
    <name evidence="1" type="ORF">V6N11_068219</name>
</gene>
<dbReference type="EMBL" id="JBBPBN010000012">
    <property type="protein sequence ID" value="KAK9028414.1"/>
    <property type="molecule type" value="Genomic_DNA"/>
</dbReference>
<sequence>MIVVNPPVQAAQGSPNFKTLEDAHIMGLHRELVDKASDKIVTENVRTHDFGLGKFQSGVSVDMVNGASFFLEMDYNYLGGKLKSKKKYSSMFEIQDKVLSSEEKKKRDRSLRREKKLKTNPEYPIISGRSLSDSGIQTKWKIARSEAKKSLELGKKLGMKIQGSEKEVETKKENWTVDEVRKLWHHDEFEFRAVDSCGRSGGVITIWDRNCFSEVSVNSNPSGLQQFELKQVVELKAVEDIDVRVNDRLL</sequence>
<keyword evidence="2" id="KW-1185">Reference proteome</keyword>
<evidence type="ECO:0000313" key="1">
    <source>
        <dbReference type="EMBL" id="KAK9028414.1"/>
    </source>
</evidence>
<dbReference type="Proteomes" id="UP001396334">
    <property type="component" value="Unassembled WGS sequence"/>
</dbReference>
<protein>
    <submittedName>
        <fullName evidence="1">Uncharacterized protein</fullName>
    </submittedName>
</protein>
<name>A0ABR2STY2_9ROSI</name>
<accession>A0ABR2STY2</accession>
<evidence type="ECO:0000313" key="2">
    <source>
        <dbReference type="Proteomes" id="UP001396334"/>
    </source>
</evidence>